<feature type="binding site" evidence="1">
    <location>
        <position position="62"/>
    </location>
    <ligand>
        <name>ATP</name>
        <dbReference type="ChEBI" id="CHEBI:30616"/>
    </ligand>
</feature>
<dbReference type="GO" id="GO:0005524">
    <property type="term" value="F:ATP binding"/>
    <property type="evidence" value="ECO:0007669"/>
    <property type="project" value="UniProtKB-UniRule"/>
</dbReference>
<dbReference type="PANTHER" id="PTHR43210">
    <property type="entry name" value="DETHIOBIOTIN SYNTHETASE"/>
    <property type="match status" value="1"/>
</dbReference>
<dbReference type="EC" id="6.3.3.3" evidence="1"/>
<keyword evidence="1" id="KW-0963">Cytoplasm</keyword>
<keyword evidence="1" id="KW-0067">ATP-binding</keyword>
<evidence type="ECO:0000313" key="2">
    <source>
        <dbReference type="EMBL" id="CAA9507291.1"/>
    </source>
</evidence>
<sequence>MAGDPRRVTGLFVTGTDTGVGKSVVSACLVAALRARGERVAAVKPVLTGLDEPPAPGEWPMDHELLAGAAGTSPDAVTAFTFGPAVSPHLAAELAGTPLDAAAVIEETRSRAATGDVAIVEGVGGLLVPIAPGLSVRDLAVALGLPLVVVARPGLGTINHTLLTLESARAAGLDVRAVVLNPWPDEPTVMERSNRETIERLGEVEVQTLGETSQDRLAPSGSPLVDAIYP</sequence>
<dbReference type="Gene3D" id="3.40.50.300">
    <property type="entry name" value="P-loop containing nucleotide triphosphate hydrolases"/>
    <property type="match status" value="1"/>
</dbReference>
<keyword evidence="1" id="KW-0547">Nucleotide-binding</keyword>
<dbReference type="InterPro" id="IPR027417">
    <property type="entry name" value="P-loop_NTPase"/>
</dbReference>
<feature type="binding site" evidence="1">
    <location>
        <begin position="121"/>
        <end position="124"/>
    </location>
    <ligand>
        <name>ATP</name>
        <dbReference type="ChEBI" id="CHEBI:30616"/>
    </ligand>
</feature>
<dbReference type="CDD" id="cd03109">
    <property type="entry name" value="DTBS"/>
    <property type="match status" value="1"/>
</dbReference>
<feature type="binding site" evidence="1">
    <location>
        <begin position="223"/>
        <end position="225"/>
    </location>
    <ligand>
        <name>ATP</name>
        <dbReference type="ChEBI" id="CHEBI:30616"/>
    </ligand>
</feature>
<dbReference type="GO" id="GO:0000287">
    <property type="term" value="F:magnesium ion binding"/>
    <property type="evidence" value="ECO:0007669"/>
    <property type="project" value="UniProtKB-UniRule"/>
</dbReference>
<dbReference type="Pfam" id="PF13500">
    <property type="entry name" value="AAA_26"/>
    <property type="match status" value="1"/>
</dbReference>
<dbReference type="HAMAP" id="MF_00336">
    <property type="entry name" value="BioD"/>
    <property type="match status" value="1"/>
</dbReference>
<comment type="subcellular location">
    <subcellularLocation>
        <location evidence="1">Cytoplasm</location>
    </subcellularLocation>
</comment>
<accession>A0A6J4SWU9</accession>
<feature type="binding site" evidence="1">
    <location>
        <position position="23"/>
    </location>
    <ligand>
        <name>Mg(2+)</name>
        <dbReference type="ChEBI" id="CHEBI:18420"/>
    </ligand>
</feature>
<dbReference type="PIRSF" id="PIRSF006755">
    <property type="entry name" value="DTB_synth"/>
    <property type="match status" value="1"/>
</dbReference>
<keyword evidence="1" id="KW-0479">Metal-binding</keyword>
<dbReference type="NCBIfam" id="TIGR00347">
    <property type="entry name" value="bioD"/>
    <property type="match status" value="1"/>
</dbReference>
<dbReference type="SUPFAM" id="SSF52540">
    <property type="entry name" value="P-loop containing nucleoside triphosphate hydrolases"/>
    <property type="match status" value="1"/>
</dbReference>
<dbReference type="GO" id="GO:0005829">
    <property type="term" value="C:cytosol"/>
    <property type="evidence" value="ECO:0007669"/>
    <property type="project" value="TreeGrafter"/>
</dbReference>
<protein>
    <recommendedName>
        <fullName evidence="1">ATP-dependent dethiobiotin synthetase BioD</fullName>
        <ecNumber evidence="1">6.3.3.3</ecNumber>
    </recommendedName>
    <alternativeName>
        <fullName evidence="1">DTB synthetase</fullName>
        <shortName evidence="1">DTBS</shortName>
    </alternativeName>
    <alternativeName>
        <fullName evidence="1">Dethiobiotin synthase</fullName>
    </alternativeName>
</protein>
<comment type="subunit">
    <text evidence="1">Homodimer.</text>
</comment>
<feature type="binding site" evidence="1">
    <location>
        <position position="121"/>
    </location>
    <ligand>
        <name>Mg(2+)</name>
        <dbReference type="ChEBI" id="CHEBI:18420"/>
    </ligand>
</feature>
<proteinExistence type="inferred from homology"/>
<keyword evidence="1 2" id="KW-0436">Ligase</keyword>
<comment type="function">
    <text evidence="1">Catalyzes a mechanistically unusual reaction, the ATP-dependent insertion of CO2 between the N7 and N8 nitrogen atoms of 7,8-diaminopelargonic acid (DAPA, also called 7,8-diammoniononanoate) to form a ureido ring.</text>
</comment>
<keyword evidence="1" id="KW-0460">Magnesium</keyword>
<dbReference type="GO" id="GO:0009102">
    <property type="term" value="P:biotin biosynthetic process"/>
    <property type="evidence" value="ECO:0007669"/>
    <property type="project" value="UniProtKB-UniRule"/>
</dbReference>
<dbReference type="UniPathway" id="UPA00078">
    <property type="reaction ID" value="UER00161"/>
</dbReference>
<name>A0A6J4SWU9_9ACTN</name>
<comment type="caution">
    <text evidence="1">Lacks conserved residue(s) required for the propagation of feature annotation.</text>
</comment>
<evidence type="ECO:0000256" key="1">
    <source>
        <dbReference type="HAMAP-Rule" id="MF_00336"/>
    </source>
</evidence>
<dbReference type="AlphaFoldDB" id="A0A6J4SWU9"/>
<dbReference type="PANTHER" id="PTHR43210:SF5">
    <property type="entry name" value="DETHIOBIOTIN SYNTHETASE"/>
    <property type="match status" value="1"/>
</dbReference>
<comment type="cofactor">
    <cofactor evidence="1">
        <name>Mg(2+)</name>
        <dbReference type="ChEBI" id="CHEBI:18420"/>
    </cofactor>
</comment>
<feature type="binding site" evidence="1">
    <location>
        <begin position="19"/>
        <end position="24"/>
    </location>
    <ligand>
        <name>ATP</name>
        <dbReference type="ChEBI" id="CHEBI:30616"/>
    </ligand>
</feature>
<gene>
    <name evidence="1" type="primary">bioD</name>
    <name evidence="2" type="ORF">AVDCRST_MAG85-2116</name>
</gene>
<feature type="binding site" evidence="1">
    <location>
        <position position="48"/>
    </location>
    <ligand>
        <name>substrate</name>
    </ligand>
</feature>
<feature type="binding site" evidence="1">
    <location>
        <position position="62"/>
    </location>
    <ligand>
        <name>Mg(2+)</name>
        <dbReference type="ChEBI" id="CHEBI:18420"/>
    </ligand>
</feature>
<feature type="active site" evidence="1">
    <location>
        <position position="44"/>
    </location>
</feature>
<keyword evidence="1" id="KW-0093">Biotin biosynthesis</keyword>
<dbReference type="InterPro" id="IPR004472">
    <property type="entry name" value="DTB_synth_BioD"/>
</dbReference>
<dbReference type="EMBL" id="CADCVT010000232">
    <property type="protein sequence ID" value="CAA9507291.1"/>
    <property type="molecule type" value="Genomic_DNA"/>
</dbReference>
<reference evidence="2" key="1">
    <citation type="submission" date="2020-02" db="EMBL/GenBank/DDBJ databases">
        <authorList>
            <person name="Meier V. D."/>
        </authorList>
    </citation>
    <scope>NUCLEOTIDE SEQUENCE</scope>
    <source>
        <strain evidence="2">AVDCRST_MAG85</strain>
    </source>
</reference>
<organism evidence="2">
    <name type="scientific">uncultured Solirubrobacteraceae bacterium</name>
    <dbReference type="NCBI Taxonomy" id="1162706"/>
    <lineage>
        <taxon>Bacteria</taxon>
        <taxon>Bacillati</taxon>
        <taxon>Actinomycetota</taxon>
        <taxon>Thermoleophilia</taxon>
        <taxon>Solirubrobacterales</taxon>
        <taxon>Solirubrobacteraceae</taxon>
        <taxon>environmental samples</taxon>
    </lineage>
</organism>
<comment type="pathway">
    <text evidence="1">Cofactor biosynthesis; biotin biosynthesis; biotin from 7,8-diaminononanoate: step 1/2.</text>
</comment>
<comment type="similarity">
    <text evidence="1">Belongs to the dethiobiotin synthetase family.</text>
</comment>
<dbReference type="GO" id="GO:0004141">
    <property type="term" value="F:dethiobiotin synthase activity"/>
    <property type="evidence" value="ECO:0007669"/>
    <property type="project" value="UniProtKB-UniRule"/>
</dbReference>
<comment type="catalytic activity">
    <reaction evidence="1">
        <text>(7R,8S)-7,8-diammoniononanoate + CO2 + ATP = (4R,5S)-dethiobiotin + ADP + phosphate + 3 H(+)</text>
        <dbReference type="Rhea" id="RHEA:15805"/>
        <dbReference type="ChEBI" id="CHEBI:15378"/>
        <dbReference type="ChEBI" id="CHEBI:16526"/>
        <dbReference type="ChEBI" id="CHEBI:30616"/>
        <dbReference type="ChEBI" id="CHEBI:43474"/>
        <dbReference type="ChEBI" id="CHEBI:149469"/>
        <dbReference type="ChEBI" id="CHEBI:149473"/>
        <dbReference type="ChEBI" id="CHEBI:456216"/>
        <dbReference type="EC" id="6.3.3.3"/>
    </reaction>
</comment>